<keyword evidence="2 5" id="KW-0132">Cell division</keyword>
<evidence type="ECO:0000259" key="7">
    <source>
        <dbReference type="SMART" id="SM00842"/>
    </source>
</evidence>
<comment type="function">
    <text evidence="5 6">Cell division protein that is involved in the assembly of the Z ring. May serve as a membrane anchor for the Z ring.</text>
</comment>
<comment type="subcellular location">
    <subcellularLocation>
        <location evidence="5">Cell membrane</location>
        <topology evidence="5">Peripheral membrane protein</topology>
        <orientation evidence="5">Cytoplasmic side</orientation>
    </subcellularLocation>
    <text evidence="5">Localizes to the Z ring in an FtsZ-dependent manner. Targeted to the membrane through a conserved C-terminal amphipathic helix.</text>
</comment>
<keyword evidence="4 5" id="KW-0131">Cell cycle</keyword>
<dbReference type="NCBIfam" id="TIGR01174">
    <property type="entry name" value="ftsA"/>
    <property type="match status" value="1"/>
</dbReference>
<evidence type="ECO:0000256" key="1">
    <source>
        <dbReference type="ARBA" id="ARBA00022475"/>
    </source>
</evidence>
<dbReference type="GO" id="GO:0051301">
    <property type="term" value="P:cell division"/>
    <property type="evidence" value="ECO:0007669"/>
    <property type="project" value="UniProtKB-KW"/>
</dbReference>
<keyword evidence="1 5" id="KW-1003">Cell membrane</keyword>
<sequence>MEKDNIAVGLDIGTTKIVAMIGKKNEYGKLEILGIGKSKSLGVARGVVNNITQTIQSIQQAIVEAENNSGYKIKDVVVGIAGQHIRSIQHTDYISRNNPEEVIGENDIQLLIDQVNKLAMLPGEEIIHVLPQEFKIDGQSEIKEPIGMYGGRLESSFHVVVGQASSIRNVGRCIQSSGIELSGLTLEPLASADAVLSQEEKEAGVALIDIGGGTTDLAIFKDGIIRHTAVIPFGGNVITEDIKEGCSIIEKQAELLKIKFGSAWPGENKDNEIVSIPGLRGREPKEISLKNLSKIIHARVVEIVEQVFAEIKAYGHEDPRKKLIAGIVLTGGGAQLKHIKQLVEYITGMDTRIGYPNEHLAGNSGEEISSPLFATAVGLVMNSIENSTQSAVRMEFVNEQPKVVYRNVVPQAQQQMQQQVQQRYEVEENYVERAETFDEPREIRNNVSKEESTETKIRRSFFDRYVDKIKDFLDNAE</sequence>
<feature type="domain" description="SHS2" evidence="7">
    <location>
        <begin position="7"/>
        <end position="195"/>
    </location>
</feature>
<keyword evidence="3 5" id="KW-0472">Membrane</keyword>
<dbReference type="HAMAP" id="MF_02033">
    <property type="entry name" value="FtsA"/>
    <property type="match status" value="1"/>
</dbReference>
<keyword evidence="9" id="KW-1185">Reference proteome</keyword>
<comment type="caution">
    <text evidence="8">The sequence shown here is derived from an EMBL/GenBank/DDBJ whole genome shotgun (WGS) entry which is preliminary data.</text>
</comment>
<evidence type="ECO:0000256" key="6">
    <source>
        <dbReference type="PIRNR" id="PIRNR003101"/>
    </source>
</evidence>
<dbReference type="SMART" id="SM00842">
    <property type="entry name" value="FtsA"/>
    <property type="match status" value="1"/>
</dbReference>
<dbReference type="CDD" id="cd24048">
    <property type="entry name" value="ASKHA_NBD_FtsA"/>
    <property type="match status" value="1"/>
</dbReference>
<dbReference type="PANTHER" id="PTHR32432:SF4">
    <property type="entry name" value="CELL DIVISION PROTEIN FTSA"/>
    <property type="match status" value="1"/>
</dbReference>
<accession>A0ABU4R8I8</accession>
<dbReference type="Pfam" id="PF14450">
    <property type="entry name" value="FtsA"/>
    <property type="match status" value="1"/>
</dbReference>
<evidence type="ECO:0000256" key="3">
    <source>
        <dbReference type="ARBA" id="ARBA00023136"/>
    </source>
</evidence>
<dbReference type="PIRSF" id="PIRSF003101">
    <property type="entry name" value="FtsA"/>
    <property type="match status" value="1"/>
</dbReference>
<dbReference type="Pfam" id="PF02491">
    <property type="entry name" value="SHS2_FTSA"/>
    <property type="match status" value="1"/>
</dbReference>
<evidence type="ECO:0000313" key="8">
    <source>
        <dbReference type="EMBL" id="MDX6188888.1"/>
    </source>
</evidence>
<dbReference type="Proteomes" id="UP001273350">
    <property type="component" value="Unassembled WGS sequence"/>
</dbReference>
<comment type="subunit">
    <text evidence="5">Self-interacts. Interacts with FtsZ.</text>
</comment>
<proteinExistence type="inferred from homology"/>
<dbReference type="Gene3D" id="3.30.420.40">
    <property type="match status" value="2"/>
</dbReference>
<dbReference type="Gene3D" id="3.30.1490.110">
    <property type="match status" value="1"/>
</dbReference>
<dbReference type="InterPro" id="IPR003494">
    <property type="entry name" value="SHS2_FtsA"/>
</dbReference>
<gene>
    <name evidence="5 8" type="primary">ftsA</name>
    <name evidence="8" type="ORF">SGQ83_05975</name>
</gene>
<dbReference type="InterPro" id="IPR020823">
    <property type="entry name" value="Cell_div_FtsA"/>
</dbReference>
<dbReference type="PANTHER" id="PTHR32432">
    <property type="entry name" value="CELL DIVISION PROTEIN FTSA-RELATED"/>
    <property type="match status" value="1"/>
</dbReference>
<dbReference type="InterPro" id="IPR050696">
    <property type="entry name" value="FtsA/MreB"/>
</dbReference>
<reference evidence="8 9" key="1">
    <citation type="submission" date="2023-11" db="EMBL/GenBank/DDBJ databases">
        <title>Unpublished Manusciprt.</title>
        <authorList>
            <person name="Saticioglu I.B."/>
            <person name="Ay H."/>
            <person name="Ajmi N."/>
            <person name="Altun S."/>
            <person name="Duman M."/>
        </authorList>
    </citation>
    <scope>NUCLEOTIDE SEQUENCE [LARGE SCALE GENOMIC DNA]</scope>
    <source>
        <strain evidence="8 9">Fl-318</strain>
    </source>
</reference>
<dbReference type="InterPro" id="IPR043129">
    <property type="entry name" value="ATPase_NBD"/>
</dbReference>
<organism evidence="8 9">
    <name type="scientific">Flavobacterium cupriresistens</name>
    <dbReference type="NCBI Taxonomy" id="2893885"/>
    <lineage>
        <taxon>Bacteria</taxon>
        <taxon>Pseudomonadati</taxon>
        <taxon>Bacteroidota</taxon>
        <taxon>Flavobacteriia</taxon>
        <taxon>Flavobacteriales</taxon>
        <taxon>Flavobacteriaceae</taxon>
        <taxon>Flavobacterium</taxon>
    </lineage>
</organism>
<dbReference type="RefSeq" id="WP_230004616.1">
    <property type="nucleotide sequence ID" value="NZ_CP087134.1"/>
</dbReference>
<name>A0ABU4R8I8_9FLAO</name>
<comment type="similarity">
    <text evidence="5 6">Belongs to the FtsA/MreB family.</text>
</comment>
<evidence type="ECO:0000256" key="2">
    <source>
        <dbReference type="ARBA" id="ARBA00022618"/>
    </source>
</evidence>
<evidence type="ECO:0000256" key="5">
    <source>
        <dbReference type="HAMAP-Rule" id="MF_02033"/>
    </source>
</evidence>
<evidence type="ECO:0000313" key="9">
    <source>
        <dbReference type="Proteomes" id="UP001273350"/>
    </source>
</evidence>
<dbReference type="EMBL" id="JAWXVI010000003">
    <property type="protein sequence ID" value="MDX6188888.1"/>
    <property type="molecule type" value="Genomic_DNA"/>
</dbReference>
<dbReference type="SUPFAM" id="SSF53067">
    <property type="entry name" value="Actin-like ATPase domain"/>
    <property type="match status" value="2"/>
</dbReference>
<evidence type="ECO:0000256" key="4">
    <source>
        <dbReference type="ARBA" id="ARBA00023306"/>
    </source>
</evidence>
<protein>
    <recommendedName>
        <fullName evidence="5 6">Cell division protein FtsA</fullName>
    </recommendedName>
</protein>